<evidence type="ECO:0000259" key="2">
    <source>
        <dbReference type="PROSITE" id="PS50164"/>
    </source>
</evidence>
<dbReference type="EMBL" id="AMRJ01000002">
    <property type="protein sequence ID" value="EKF75698.1"/>
    <property type="molecule type" value="Genomic_DNA"/>
</dbReference>
<dbReference type="InterPro" id="IPR000305">
    <property type="entry name" value="GIY-YIG_endonuc"/>
</dbReference>
<dbReference type="Proteomes" id="UP000010164">
    <property type="component" value="Unassembled WGS sequence"/>
</dbReference>
<evidence type="ECO:0000313" key="3">
    <source>
        <dbReference type="EMBL" id="EKF75698.1"/>
    </source>
</evidence>
<dbReference type="PROSITE" id="PS50164">
    <property type="entry name" value="GIY_YIG"/>
    <property type="match status" value="1"/>
</dbReference>
<accession>L0WFR8</accession>
<dbReference type="RefSeq" id="WP_008927682.1">
    <property type="nucleotide sequence ID" value="NZ_AMRJ01000002.1"/>
</dbReference>
<dbReference type="AlphaFoldDB" id="L0WFR8"/>
<dbReference type="Pfam" id="PF01541">
    <property type="entry name" value="GIY-YIG"/>
    <property type="match status" value="1"/>
</dbReference>
<reference evidence="3 4" key="1">
    <citation type="journal article" date="2012" name="J. Bacteriol.">
        <title>Genome Sequence of the Alkane-Degrading Bacterium Alcanivorax hongdengensis Type Strain A-11-3.</title>
        <authorList>
            <person name="Lai Q."/>
            <person name="Shao Z."/>
        </authorList>
    </citation>
    <scope>NUCLEOTIDE SEQUENCE [LARGE SCALE GENOMIC DNA]</scope>
    <source>
        <strain evidence="3 4">A-11-3</strain>
    </source>
</reference>
<dbReference type="SUPFAM" id="SSF82771">
    <property type="entry name" value="GIY-YIG endonuclease"/>
    <property type="match status" value="1"/>
</dbReference>
<dbReference type="Gene3D" id="3.40.1440.10">
    <property type="entry name" value="GIY-YIG endonuclease"/>
    <property type="match status" value="1"/>
</dbReference>
<dbReference type="PATRIC" id="fig|1177179.3.peg.491"/>
<dbReference type="InterPro" id="IPR050190">
    <property type="entry name" value="UPF0213_domain"/>
</dbReference>
<organism evidence="3 4">
    <name type="scientific">Alcanivorax hongdengensis A-11-3</name>
    <dbReference type="NCBI Taxonomy" id="1177179"/>
    <lineage>
        <taxon>Bacteria</taxon>
        <taxon>Pseudomonadati</taxon>
        <taxon>Pseudomonadota</taxon>
        <taxon>Gammaproteobacteria</taxon>
        <taxon>Oceanospirillales</taxon>
        <taxon>Alcanivoracaceae</taxon>
        <taxon>Alcanivorax</taxon>
    </lineage>
</organism>
<name>L0WFR8_9GAMM</name>
<sequence length="109" mass="12601">MQQWWVYMVRCADRSLYTGICTEPARRFHEHNHGPKGARYTRVRRPVVPILLLPGGDRSTASQLEARLKQLSRANKDKLLMALREEKRRSPLSIWIEDTDGEQGNDTVA</sequence>
<dbReference type="OrthoDB" id="9797095at2"/>
<dbReference type="CDD" id="cd10456">
    <property type="entry name" value="GIY-YIG_UPF0213"/>
    <property type="match status" value="1"/>
</dbReference>
<dbReference type="PANTHER" id="PTHR34477:SF1">
    <property type="entry name" value="UPF0213 PROTEIN YHBQ"/>
    <property type="match status" value="1"/>
</dbReference>
<dbReference type="InterPro" id="IPR035901">
    <property type="entry name" value="GIY-YIG_endonuc_sf"/>
</dbReference>
<evidence type="ECO:0000256" key="1">
    <source>
        <dbReference type="ARBA" id="ARBA00007435"/>
    </source>
</evidence>
<dbReference type="eggNOG" id="COG2827">
    <property type="taxonomic scope" value="Bacteria"/>
</dbReference>
<proteinExistence type="inferred from homology"/>
<evidence type="ECO:0000313" key="4">
    <source>
        <dbReference type="Proteomes" id="UP000010164"/>
    </source>
</evidence>
<feature type="domain" description="GIY-YIG" evidence="2">
    <location>
        <begin position="2"/>
        <end position="78"/>
    </location>
</feature>
<dbReference type="STRING" id="1177179.A11A3_02477"/>
<comment type="caution">
    <text evidence="3">The sequence shown here is derived from an EMBL/GenBank/DDBJ whole genome shotgun (WGS) entry which is preliminary data.</text>
</comment>
<protein>
    <recommendedName>
        <fullName evidence="2">GIY-YIG domain-containing protein</fullName>
    </recommendedName>
</protein>
<keyword evidence="4" id="KW-1185">Reference proteome</keyword>
<comment type="similarity">
    <text evidence="1">Belongs to the UPF0213 family.</text>
</comment>
<dbReference type="PANTHER" id="PTHR34477">
    <property type="entry name" value="UPF0213 PROTEIN YHBQ"/>
    <property type="match status" value="1"/>
</dbReference>
<gene>
    <name evidence="3" type="ORF">A11A3_02477</name>
</gene>